<dbReference type="Proteomes" id="UP000317243">
    <property type="component" value="Unassembled WGS sequence"/>
</dbReference>
<accession>A0A5C5V0J3</accession>
<proteinExistence type="predicted"/>
<dbReference type="RefSeq" id="WP_146512615.1">
    <property type="nucleotide sequence ID" value="NZ_SIHI01000092.1"/>
</dbReference>
<dbReference type="EMBL" id="SIHI01000092">
    <property type="protein sequence ID" value="TWT32164.1"/>
    <property type="molecule type" value="Genomic_DNA"/>
</dbReference>
<dbReference type="InterPro" id="IPR011037">
    <property type="entry name" value="Pyrv_Knase-like_insert_dom_sf"/>
</dbReference>
<dbReference type="PROSITE" id="PS51340">
    <property type="entry name" value="MOSC"/>
    <property type="match status" value="1"/>
</dbReference>
<dbReference type="PANTHER" id="PTHR30212:SF2">
    <property type="entry name" value="PROTEIN YIIM"/>
    <property type="match status" value="1"/>
</dbReference>
<dbReference type="PANTHER" id="PTHR30212">
    <property type="entry name" value="PROTEIN YIIM"/>
    <property type="match status" value="1"/>
</dbReference>
<dbReference type="OrthoDB" id="9786134at2"/>
<dbReference type="GO" id="GO:0003824">
    <property type="term" value="F:catalytic activity"/>
    <property type="evidence" value="ECO:0007669"/>
    <property type="project" value="InterPro"/>
</dbReference>
<dbReference type="InterPro" id="IPR005302">
    <property type="entry name" value="MoCF_Sase_C"/>
</dbReference>
<dbReference type="GO" id="GO:0030170">
    <property type="term" value="F:pyridoxal phosphate binding"/>
    <property type="evidence" value="ECO:0007669"/>
    <property type="project" value="InterPro"/>
</dbReference>
<dbReference type="Gene3D" id="2.40.33.20">
    <property type="entry name" value="PK beta-barrel domain-like"/>
    <property type="match status" value="1"/>
</dbReference>
<evidence type="ECO:0000313" key="2">
    <source>
        <dbReference type="EMBL" id="TWT32164.1"/>
    </source>
</evidence>
<dbReference type="InterPro" id="IPR052353">
    <property type="entry name" value="Benzoxazolinone_Detox_Enz"/>
</dbReference>
<name>A0A5C5V0J3_9PLAN</name>
<sequence length="231" mass="25746">MILGKIESIQVGRPRRYDSEGDSSKSWTSAIGKCPVQGRVHVGLTNIAGDEQADLKHHGGPDKAVLAYAAKHYDDWNLELPDSPFRAGSFGENLTVSGFSEADCCIGDIMRIGDCELQISQPRQPCWKLSRYWNLPKLTIQVQQTGRTGWYYRVHKEGDIEAGISIELIDRPFPEFTVAWASSVMYAKPRSPDDDLRLAECPALSASWKETLHQRGMKGIEKDSSPRLNGP</sequence>
<dbReference type="Pfam" id="PF03473">
    <property type="entry name" value="MOSC"/>
    <property type="match status" value="1"/>
</dbReference>
<organism evidence="2 3">
    <name type="scientific">Thalassoglobus neptunius</name>
    <dbReference type="NCBI Taxonomy" id="1938619"/>
    <lineage>
        <taxon>Bacteria</taxon>
        <taxon>Pseudomonadati</taxon>
        <taxon>Planctomycetota</taxon>
        <taxon>Planctomycetia</taxon>
        <taxon>Planctomycetales</taxon>
        <taxon>Planctomycetaceae</taxon>
        <taxon>Thalassoglobus</taxon>
    </lineage>
</organism>
<dbReference type="GO" id="GO:0030151">
    <property type="term" value="F:molybdenum ion binding"/>
    <property type="evidence" value="ECO:0007669"/>
    <property type="project" value="InterPro"/>
</dbReference>
<dbReference type="Pfam" id="PF03475">
    <property type="entry name" value="YiiM_3-alpha"/>
    <property type="match status" value="1"/>
</dbReference>
<gene>
    <name evidence="2" type="ORF">KOR42_53920</name>
</gene>
<evidence type="ECO:0000259" key="1">
    <source>
        <dbReference type="PROSITE" id="PS51340"/>
    </source>
</evidence>
<evidence type="ECO:0000313" key="3">
    <source>
        <dbReference type="Proteomes" id="UP000317243"/>
    </source>
</evidence>
<feature type="domain" description="MOSC" evidence="1">
    <location>
        <begin position="34"/>
        <end position="169"/>
    </location>
</feature>
<keyword evidence="3" id="KW-1185">Reference proteome</keyword>
<dbReference type="InterPro" id="IPR005163">
    <property type="entry name" value="Tri_helical_YiiM-like"/>
</dbReference>
<protein>
    <submittedName>
        <fullName evidence="2">6-N-hydroxylaminopurine resistance protein</fullName>
    </submittedName>
</protein>
<dbReference type="SUPFAM" id="SSF50800">
    <property type="entry name" value="PK beta-barrel domain-like"/>
    <property type="match status" value="1"/>
</dbReference>
<comment type="caution">
    <text evidence="2">The sequence shown here is derived from an EMBL/GenBank/DDBJ whole genome shotgun (WGS) entry which is preliminary data.</text>
</comment>
<reference evidence="2 3" key="1">
    <citation type="submission" date="2019-02" db="EMBL/GenBank/DDBJ databases">
        <title>Deep-cultivation of Planctomycetes and their phenomic and genomic characterization uncovers novel biology.</title>
        <authorList>
            <person name="Wiegand S."/>
            <person name="Jogler M."/>
            <person name="Boedeker C."/>
            <person name="Pinto D."/>
            <person name="Vollmers J."/>
            <person name="Rivas-Marin E."/>
            <person name="Kohn T."/>
            <person name="Peeters S.H."/>
            <person name="Heuer A."/>
            <person name="Rast P."/>
            <person name="Oberbeckmann S."/>
            <person name="Bunk B."/>
            <person name="Jeske O."/>
            <person name="Meyerdierks A."/>
            <person name="Storesund J.E."/>
            <person name="Kallscheuer N."/>
            <person name="Luecker S."/>
            <person name="Lage O.M."/>
            <person name="Pohl T."/>
            <person name="Merkel B.J."/>
            <person name="Hornburger P."/>
            <person name="Mueller R.-W."/>
            <person name="Bruemmer F."/>
            <person name="Labrenz M."/>
            <person name="Spormann A.M."/>
            <person name="Op Den Camp H."/>
            <person name="Overmann J."/>
            <person name="Amann R."/>
            <person name="Jetten M.S.M."/>
            <person name="Mascher T."/>
            <person name="Medema M.H."/>
            <person name="Devos D.P."/>
            <person name="Kaster A.-K."/>
            <person name="Ovreas L."/>
            <person name="Rohde M."/>
            <person name="Galperin M.Y."/>
            <person name="Jogler C."/>
        </authorList>
    </citation>
    <scope>NUCLEOTIDE SEQUENCE [LARGE SCALE GENOMIC DNA]</scope>
    <source>
        <strain evidence="2 3">KOR42</strain>
    </source>
</reference>
<dbReference type="AlphaFoldDB" id="A0A5C5V0J3"/>